<reference evidence="6 7" key="1">
    <citation type="journal article" date="2016" name="Nat. Commun.">
        <title>Thousands of microbial genomes shed light on interconnected biogeochemical processes in an aquifer system.</title>
        <authorList>
            <person name="Anantharaman K."/>
            <person name="Brown C.T."/>
            <person name="Hug L.A."/>
            <person name="Sharon I."/>
            <person name="Castelle C.J."/>
            <person name="Probst A.J."/>
            <person name="Thomas B.C."/>
            <person name="Singh A."/>
            <person name="Wilkins M.J."/>
            <person name="Karaoz U."/>
            <person name="Brodie E.L."/>
            <person name="Williams K.H."/>
            <person name="Hubbard S.S."/>
            <person name="Banfield J.F."/>
        </authorList>
    </citation>
    <scope>NUCLEOTIDE SEQUENCE [LARGE SCALE GENOMIC DNA]</scope>
</reference>
<name>A0A1F7Z0H6_9BACT</name>
<dbReference type="PANTHER" id="PTHR46233:SF3">
    <property type="entry name" value="HYDROXYACYLGLUTATHIONE HYDROLASE GLOC"/>
    <property type="match status" value="1"/>
</dbReference>
<dbReference type="SMART" id="SM00849">
    <property type="entry name" value="Lactamase_B"/>
    <property type="match status" value="1"/>
</dbReference>
<dbReference type="CDD" id="cd06262">
    <property type="entry name" value="metallo-hydrolase-like_MBL-fold"/>
    <property type="match status" value="1"/>
</dbReference>
<evidence type="ECO:0000259" key="5">
    <source>
        <dbReference type="SMART" id="SM00849"/>
    </source>
</evidence>
<dbReference type="InterPro" id="IPR036866">
    <property type="entry name" value="RibonucZ/Hydroxyglut_hydro"/>
</dbReference>
<dbReference type="Pfam" id="PF00753">
    <property type="entry name" value="Lactamase_B"/>
    <property type="match status" value="1"/>
</dbReference>
<protein>
    <recommendedName>
        <fullName evidence="5">Metallo-beta-lactamase domain-containing protein</fullName>
    </recommendedName>
</protein>
<keyword evidence="3" id="KW-0378">Hydrolase</keyword>
<proteinExistence type="predicted"/>
<dbReference type="InterPro" id="IPR051453">
    <property type="entry name" value="MBL_Glyoxalase_II"/>
</dbReference>
<evidence type="ECO:0000256" key="2">
    <source>
        <dbReference type="ARBA" id="ARBA00022723"/>
    </source>
</evidence>
<evidence type="ECO:0000313" key="7">
    <source>
        <dbReference type="Proteomes" id="UP000178870"/>
    </source>
</evidence>
<dbReference type="SUPFAM" id="SSF56281">
    <property type="entry name" value="Metallo-hydrolase/oxidoreductase"/>
    <property type="match status" value="1"/>
</dbReference>
<evidence type="ECO:0000256" key="4">
    <source>
        <dbReference type="ARBA" id="ARBA00022833"/>
    </source>
</evidence>
<keyword evidence="4" id="KW-0862">Zinc</keyword>
<dbReference type="PANTHER" id="PTHR46233">
    <property type="entry name" value="HYDROXYACYLGLUTATHIONE HYDROLASE GLOC"/>
    <property type="match status" value="1"/>
</dbReference>
<feature type="domain" description="Metallo-beta-lactamase" evidence="5">
    <location>
        <begin position="12"/>
        <end position="190"/>
    </location>
</feature>
<comment type="cofactor">
    <cofactor evidence="1">
        <name>Zn(2+)</name>
        <dbReference type="ChEBI" id="CHEBI:29105"/>
    </cofactor>
</comment>
<accession>A0A1F7Z0H6</accession>
<evidence type="ECO:0000256" key="1">
    <source>
        <dbReference type="ARBA" id="ARBA00001947"/>
    </source>
</evidence>
<comment type="caution">
    <text evidence="6">The sequence shown here is derived from an EMBL/GenBank/DDBJ whole genome shotgun (WGS) entry which is preliminary data.</text>
</comment>
<dbReference type="Proteomes" id="UP000178870">
    <property type="component" value="Unassembled WGS sequence"/>
</dbReference>
<dbReference type="EMBL" id="MGGP01000009">
    <property type="protein sequence ID" value="OGM33042.1"/>
    <property type="molecule type" value="Genomic_DNA"/>
</dbReference>
<dbReference type="AlphaFoldDB" id="A0A1F7Z0H6"/>
<keyword evidence="2" id="KW-0479">Metal-binding</keyword>
<dbReference type="Gene3D" id="3.60.15.10">
    <property type="entry name" value="Ribonuclease Z/Hydroxyacylglutathione hydrolase-like"/>
    <property type="match status" value="1"/>
</dbReference>
<dbReference type="GO" id="GO:0046872">
    <property type="term" value="F:metal ion binding"/>
    <property type="evidence" value="ECO:0007669"/>
    <property type="project" value="UniProtKB-KW"/>
</dbReference>
<sequence length="209" mass="23699">MTIKKLIVGSMRSNCYIVSDQSEALIIDPGDDADYIIRTIEEQELTPKAIIATHGHFDHVLAALELKLAYAIPFYMHKADEFLLKRMASSARHFINYDPGPPPEVDIYLKDNSILKINNFKFKIISSPGHTPGSVCLYFKKEKALFVGDLIFADGTFGRTDHIYSNKEELARSVAKIMKFPRNTIVYPGHGEEFTLHRKTSPQEKPRLS</sequence>
<gene>
    <name evidence="6" type="ORF">A2803_02910</name>
</gene>
<dbReference type="InterPro" id="IPR001279">
    <property type="entry name" value="Metallo-B-lactamas"/>
</dbReference>
<evidence type="ECO:0000313" key="6">
    <source>
        <dbReference type="EMBL" id="OGM33042.1"/>
    </source>
</evidence>
<organism evidence="6 7">
    <name type="scientific">Candidatus Woesebacteria bacterium RIFCSPHIGHO2_01_FULL_44_21</name>
    <dbReference type="NCBI Taxonomy" id="1802503"/>
    <lineage>
        <taxon>Bacteria</taxon>
        <taxon>Candidatus Woeseibacteriota</taxon>
    </lineage>
</organism>
<dbReference type="GO" id="GO:0016787">
    <property type="term" value="F:hydrolase activity"/>
    <property type="evidence" value="ECO:0007669"/>
    <property type="project" value="UniProtKB-KW"/>
</dbReference>
<evidence type="ECO:0000256" key="3">
    <source>
        <dbReference type="ARBA" id="ARBA00022801"/>
    </source>
</evidence>